<accession>A0AAF0QL90</accession>
<reference evidence="1" key="1">
    <citation type="submission" date="2023-08" db="EMBL/GenBank/DDBJ databases">
        <title>A de novo genome assembly of Solanum verrucosum Schlechtendal, a Mexican diploid species geographically isolated from the other diploid A-genome species in potato relatives.</title>
        <authorList>
            <person name="Hosaka K."/>
        </authorList>
    </citation>
    <scope>NUCLEOTIDE SEQUENCE</scope>
    <source>
        <tissue evidence="1">Young leaves</tissue>
    </source>
</reference>
<dbReference type="Proteomes" id="UP001234989">
    <property type="component" value="Chromosome 4"/>
</dbReference>
<gene>
    <name evidence="1" type="ORF">MTR67_019272</name>
</gene>
<sequence>METLVHFSVITGLVSNMKKSSLFLAGMNKQVNNQLVEITGFTQGSFSIRYLGLLLTSKR</sequence>
<organism evidence="1 2">
    <name type="scientific">Solanum verrucosum</name>
    <dbReference type="NCBI Taxonomy" id="315347"/>
    <lineage>
        <taxon>Eukaryota</taxon>
        <taxon>Viridiplantae</taxon>
        <taxon>Streptophyta</taxon>
        <taxon>Embryophyta</taxon>
        <taxon>Tracheophyta</taxon>
        <taxon>Spermatophyta</taxon>
        <taxon>Magnoliopsida</taxon>
        <taxon>eudicotyledons</taxon>
        <taxon>Gunneridae</taxon>
        <taxon>Pentapetalae</taxon>
        <taxon>asterids</taxon>
        <taxon>lamiids</taxon>
        <taxon>Solanales</taxon>
        <taxon>Solanaceae</taxon>
        <taxon>Solanoideae</taxon>
        <taxon>Solaneae</taxon>
        <taxon>Solanum</taxon>
    </lineage>
</organism>
<dbReference type="EMBL" id="CP133615">
    <property type="protein sequence ID" value="WMV25887.1"/>
    <property type="molecule type" value="Genomic_DNA"/>
</dbReference>
<keyword evidence="2" id="KW-1185">Reference proteome</keyword>
<proteinExistence type="predicted"/>
<evidence type="ECO:0000313" key="1">
    <source>
        <dbReference type="EMBL" id="WMV25887.1"/>
    </source>
</evidence>
<evidence type="ECO:0000313" key="2">
    <source>
        <dbReference type="Proteomes" id="UP001234989"/>
    </source>
</evidence>
<dbReference type="AlphaFoldDB" id="A0AAF0QL90"/>
<protein>
    <submittedName>
        <fullName evidence="1">Uncharacterized protein</fullName>
    </submittedName>
</protein>
<name>A0AAF0QL90_SOLVR</name>